<keyword evidence="2" id="KW-0547">Nucleotide-binding</keyword>
<evidence type="ECO:0000313" key="8">
    <source>
        <dbReference type="Proteomes" id="UP000025171"/>
    </source>
</evidence>
<dbReference type="InterPro" id="IPR037257">
    <property type="entry name" value="T2SS_E_N_sf"/>
</dbReference>
<dbReference type="InterPro" id="IPR027417">
    <property type="entry name" value="P-loop_NTPase"/>
</dbReference>
<name>A0A059FUM1_9PROT</name>
<keyword evidence="3" id="KW-0067">ATP-binding</keyword>
<dbReference type="GO" id="GO:0015628">
    <property type="term" value="P:protein secretion by the type II secretion system"/>
    <property type="evidence" value="ECO:0007669"/>
    <property type="project" value="TreeGrafter"/>
</dbReference>
<evidence type="ECO:0000313" key="7">
    <source>
        <dbReference type="EMBL" id="KCZ94307.1"/>
    </source>
</evidence>
<dbReference type="GO" id="GO:0005524">
    <property type="term" value="F:ATP binding"/>
    <property type="evidence" value="ECO:0007669"/>
    <property type="project" value="UniProtKB-KW"/>
</dbReference>
<dbReference type="InterPro" id="IPR054757">
    <property type="entry name" value="GSPE_N1E"/>
</dbReference>
<dbReference type="Pfam" id="PF00437">
    <property type="entry name" value="T2SSE"/>
    <property type="match status" value="1"/>
</dbReference>
<dbReference type="GO" id="GO:0015627">
    <property type="term" value="C:type II protein secretion system complex"/>
    <property type="evidence" value="ECO:0007669"/>
    <property type="project" value="TreeGrafter"/>
</dbReference>
<evidence type="ECO:0000256" key="3">
    <source>
        <dbReference type="ARBA" id="ARBA00022840"/>
    </source>
</evidence>
<dbReference type="Gene3D" id="3.30.300.160">
    <property type="entry name" value="Type II secretion system, protein E, N-terminal domain"/>
    <property type="match status" value="1"/>
</dbReference>
<dbReference type="EMBL" id="ARYK01000001">
    <property type="protein sequence ID" value="KCZ94307.1"/>
    <property type="molecule type" value="Genomic_DNA"/>
</dbReference>
<accession>A0A059FUM1</accession>
<evidence type="ECO:0000259" key="5">
    <source>
        <dbReference type="Pfam" id="PF00437"/>
    </source>
</evidence>
<dbReference type="GO" id="GO:0016887">
    <property type="term" value="F:ATP hydrolysis activity"/>
    <property type="evidence" value="ECO:0007669"/>
    <property type="project" value="TreeGrafter"/>
</dbReference>
<dbReference type="PATRIC" id="fig|1280950.3.peg.609"/>
<feature type="domain" description="Type II secretion system protein E N1E" evidence="6">
    <location>
        <begin position="12"/>
        <end position="72"/>
    </location>
</feature>
<dbReference type="Pfam" id="PF22341">
    <property type="entry name" value="GSPE_N1E"/>
    <property type="match status" value="1"/>
</dbReference>
<dbReference type="OrthoDB" id="9804785at2"/>
<dbReference type="Gene3D" id="3.30.450.90">
    <property type="match status" value="1"/>
</dbReference>
<dbReference type="InterPro" id="IPR001482">
    <property type="entry name" value="T2SS/T4SS_dom"/>
</dbReference>
<dbReference type="PANTHER" id="PTHR30258:SF27">
    <property type="entry name" value="BACTERIOPHAGE ADSORPTION PROTEIN B-RELATED"/>
    <property type="match status" value="1"/>
</dbReference>
<dbReference type="RefSeq" id="WP_035613380.1">
    <property type="nucleotide sequence ID" value="NZ_ARYK01000001.1"/>
</dbReference>
<evidence type="ECO:0000259" key="6">
    <source>
        <dbReference type="Pfam" id="PF22341"/>
    </source>
</evidence>
<dbReference type="SUPFAM" id="SSF52540">
    <property type="entry name" value="P-loop containing nucleoside triphosphate hydrolases"/>
    <property type="match status" value="1"/>
</dbReference>
<dbReference type="Proteomes" id="UP000025171">
    <property type="component" value="Unassembled WGS sequence"/>
</dbReference>
<proteinExistence type="inferred from homology"/>
<comment type="similarity">
    <text evidence="1">Belongs to the GSP E family.</text>
</comment>
<dbReference type="FunFam" id="3.30.450.90:FF:000001">
    <property type="entry name" value="Type II secretion system ATPase GspE"/>
    <property type="match status" value="1"/>
</dbReference>
<sequence>MSTHTASSRQFTYAFAKDKGLIVLSGRDAPTIGVRAGADPLALVEARRALGQSHAIEAMDTATFDRELTLAFSQGPLGATEIEAAVASRGGLEGLIDDIPEAADLLGGSDDAPVIRLINGLIYEAMKRRASDIHIDPFEDKLSIRYRIDGDLVEVLTPPRKLAAPLVSRIKVMARLDIAEKRLPQDGRISLQAGGRSIDVRVAILPTRFGERVALRLLDTQNALLTLEQLGMDSDTYKRFDEVLNQPNGVILVTGPVGSGKTTTLYSSISRLNTGSVNIMTLEDPVEYGLPGISQTQMDSKVGLTFARALRNILRQDFNIVMVGEIRDLETAEAAFEFASTGRLAFSTLHTNSAAGAITRLRDMGVETYLMASTLRAVMAQRLVRKLCDVCKVPAEAGPAEYEALDLPPADAFTHYTPKGCMACGNTGFHGRIAIYELLVIDNAVRTLLHADATEDAIEKTAFADHHRLIENARRYVFSGETSVTEVLRVCRKEARDGGV</sequence>
<dbReference type="PANTHER" id="PTHR30258">
    <property type="entry name" value="TYPE II SECRETION SYSTEM PROTEIN GSPE-RELATED"/>
    <property type="match status" value="1"/>
</dbReference>
<reference evidence="7 8" key="1">
    <citation type="journal article" date="2014" name="Antonie Van Leeuwenhoek">
        <title>Hyphomonas beringensis sp. nov. and Hyphomonas chukchiensis sp. nov., isolated from surface seawater of the Bering Sea and Chukchi Sea.</title>
        <authorList>
            <person name="Li C."/>
            <person name="Lai Q."/>
            <person name="Li G."/>
            <person name="Dong C."/>
            <person name="Wang J."/>
            <person name="Liao Y."/>
            <person name="Shao Z."/>
        </authorList>
    </citation>
    <scope>NUCLEOTIDE SEQUENCE [LARGE SCALE GENOMIC DNA]</scope>
    <source>
        <strain evidence="7 8">MHS-2</strain>
    </source>
</reference>
<evidence type="ECO:0000256" key="2">
    <source>
        <dbReference type="ARBA" id="ARBA00022741"/>
    </source>
</evidence>
<gene>
    <name evidence="7" type="ORF">HJO_02995</name>
</gene>
<dbReference type="eggNOG" id="COG2804">
    <property type="taxonomic scope" value="Bacteria"/>
</dbReference>
<dbReference type="AlphaFoldDB" id="A0A059FUM1"/>
<organism evidence="7 8">
    <name type="scientific">Hyphomonas johnsonii MHS-2</name>
    <dbReference type="NCBI Taxonomy" id="1280950"/>
    <lineage>
        <taxon>Bacteria</taxon>
        <taxon>Pseudomonadati</taxon>
        <taxon>Pseudomonadota</taxon>
        <taxon>Alphaproteobacteria</taxon>
        <taxon>Hyphomonadales</taxon>
        <taxon>Hyphomonadaceae</taxon>
        <taxon>Hyphomonas</taxon>
    </lineage>
</organism>
<protein>
    <recommendedName>
        <fullName evidence="4">General secretion pathway protein E</fullName>
    </recommendedName>
</protein>
<comment type="caution">
    <text evidence="7">The sequence shown here is derived from an EMBL/GenBank/DDBJ whole genome shotgun (WGS) entry which is preliminary data.</text>
</comment>
<keyword evidence="8" id="KW-1185">Reference proteome</keyword>
<dbReference type="SUPFAM" id="SSF160246">
    <property type="entry name" value="EspE N-terminal domain-like"/>
    <property type="match status" value="1"/>
</dbReference>
<evidence type="ECO:0000256" key="1">
    <source>
        <dbReference type="ARBA" id="ARBA00006611"/>
    </source>
</evidence>
<evidence type="ECO:0000256" key="4">
    <source>
        <dbReference type="ARBA" id="ARBA00047206"/>
    </source>
</evidence>
<dbReference type="STRING" id="1280950.HJO_02995"/>
<dbReference type="CDD" id="cd01129">
    <property type="entry name" value="PulE-GspE-like"/>
    <property type="match status" value="1"/>
</dbReference>
<feature type="domain" description="Bacterial type II secretion system protein E" evidence="5">
    <location>
        <begin position="110"/>
        <end position="489"/>
    </location>
</feature>
<dbReference type="GO" id="GO:0005886">
    <property type="term" value="C:plasma membrane"/>
    <property type="evidence" value="ECO:0007669"/>
    <property type="project" value="TreeGrafter"/>
</dbReference>
<dbReference type="Gene3D" id="3.40.50.300">
    <property type="entry name" value="P-loop containing nucleotide triphosphate hydrolases"/>
    <property type="match status" value="1"/>
</dbReference>